<gene>
    <name evidence="1" type="ORF">CSSPJE1EN1_LOCUS28672</name>
</gene>
<evidence type="ECO:0000313" key="2">
    <source>
        <dbReference type="Proteomes" id="UP001497444"/>
    </source>
</evidence>
<reference evidence="1" key="1">
    <citation type="submission" date="2024-02" db="EMBL/GenBank/DDBJ databases">
        <authorList>
            <consortium name="ELIXIR-Norway"/>
            <consortium name="Elixir Norway"/>
        </authorList>
    </citation>
    <scope>NUCLEOTIDE SEQUENCE</scope>
</reference>
<dbReference type="EMBL" id="CAXAQS010000811">
    <property type="protein sequence ID" value="CAK9253294.1"/>
    <property type="molecule type" value="Genomic_DNA"/>
</dbReference>
<dbReference type="InterPro" id="IPR012347">
    <property type="entry name" value="Ferritin-like"/>
</dbReference>
<evidence type="ECO:0008006" key="3">
    <source>
        <dbReference type="Google" id="ProtNLM"/>
    </source>
</evidence>
<accession>A0ABP0VFS6</accession>
<dbReference type="CDD" id="cd07910">
    <property type="entry name" value="MiaE"/>
    <property type="match status" value="1"/>
</dbReference>
<dbReference type="PANTHER" id="PTHR42637:SF1">
    <property type="entry name" value="TRNA 2-(METHYLSULFANYL)-N(6)-ISOPENTENYLADENOSINE(37) HYDROXYLASE"/>
    <property type="match status" value="1"/>
</dbReference>
<dbReference type="Gene3D" id="1.20.1260.10">
    <property type="match status" value="1"/>
</dbReference>
<name>A0ABP0VFS6_9BRYO</name>
<dbReference type="InterPro" id="IPR009078">
    <property type="entry name" value="Ferritin-like_SF"/>
</dbReference>
<dbReference type="PANTHER" id="PTHR42637">
    <property type="entry name" value="TRNA-(MS[2]IO[6]A)-HYDROXYLASE"/>
    <property type="match status" value="1"/>
</dbReference>
<organism evidence="1 2">
    <name type="scientific">Sphagnum jensenii</name>
    <dbReference type="NCBI Taxonomy" id="128206"/>
    <lineage>
        <taxon>Eukaryota</taxon>
        <taxon>Viridiplantae</taxon>
        <taxon>Streptophyta</taxon>
        <taxon>Embryophyta</taxon>
        <taxon>Bryophyta</taxon>
        <taxon>Sphagnophytina</taxon>
        <taxon>Sphagnopsida</taxon>
        <taxon>Sphagnales</taxon>
        <taxon>Sphagnaceae</taxon>
        <taxon>Sphagnum</taxon>
    </lineage>
</organism>
<dbReference type="InterPro" id="IPR010386">
    <property type="entry name" value="tRNA-Hydrxlase_MiaE"/>
</dbReference>
<comment type="caution">
    <text evidence="1">The sequence shown here is derived from an EMBL/GenBank/DDBJ whole genome shotgun (WGS) entry which is preliminary data.</text>
</comment>
<evidence type="ECO:0000313" key="1">
    <source>
        <dbReference type="EMBL" id="CAK9253294.1"/>
    </source>
</evidence>
<protein>
    <recommendedName>
        <fullName evidence="3">tRNA-(Ms[2]io[6]A)-hydroxylase</fullName>
    </recommendedName>
</protein>
<sequence length="372" mass="43085">MCRSIGSTFWTQPLTTNLDGFVPWRLRQRNDTLYMSAYDGRNLYNSKHKSDLRLFYTTNASNFQRFSVKPQIDAQDAEEGEFIFDQEGDLFATVRLEGAGALICKGEKNNIGIWKKVSTKDKYDSALMFDHNDDIYLVSRRNNDGPIDKSKDSILTNRHRVRNLIRYWFTTKVTSVFKLNKKDLSLSLISDLPSTGDTAFPGIVQLDNGSYKATSTGISLIQNYPEYEDMVEAVLPIVTEEWGHFKMVLDILKKRGLKLGPQRKDVYVNELMKFVQKGGNRKQSLTDKLLFSSMIEARSCERFKLLSKEINDEELREFYKRLMVSEAGHYKLFLDLAISISGEDLVEKRWQQWIAYEAEVIEKIDLRGDRMH</sequence>
<dbReference type="SUPFAM" id="SSF47240">
    <property type="entry name" value="Ferritin-like"/>
    <property type="match status" value="1"/>
</dbReference>
<proteinExistence type="predicted"/>
<dbReference type="Proteomes" id="UP001497444">
    <property type="component" value="Unassembled WGS sequence"/>
</dbReference>
<keyword evidence="2" id="KW-1185">Reference proteome</keyword>
<dbReference type="Pfam" id="PF06175">
    <property type="entry name" value="MiaE"/>
    <property type="match status" value="1"/>
</dbReference>